<evidence type="ECO:0000313" key="2">
    <source>
        <dbReference type="Proteomes" id="UP000717696"/>
    </source>
</evidence>
<keyword evidence="2" id="KW-1185">Reference proteome</keyword>
<organism evidence="1 2">
    <name type="scientific">Dactylonectria estremocensis</name>
    <dbReference type="NCBI Taxonomy" id="1079267"/>
    <lineage>
        <taxon>Eukaryota</taxon>
        <taxon>Fungi</taxon>
        <taxon>Dikarya</taxon>
        <taxon>Ascomycota</taxon>
        <taxon>Pezizomycotina</taxon>
        <taxon>Sordariomycetes</taxon>
        <taxon>Hypocreomycetidae</taxon>
        <taxon>Hypocreales</taxon>
        <taxon>Nectriaceae</taxon>
        <taxon>Dactylonectria</taxon>
    </lineage>
</organism>
<name>A0A9P9JDC1_9HYPO</name>
<gene>
    <name evidence="1" type="ORF">B0J13DRAFT_535621</name>
</gene>
<protein>
    <submittedName>
        <fullName evidence="1">Uncharacterized protein</fullName>
    </submittedName>
</protein>
<dbReference type="AlphaFoldDB" id="A0A9P9JDC1"/>
<dbReference type="EMBL" id="JAGMUU010000001">
    <property type="protein sequence ID" value="KAH7162309.1"/>
    <property type="molecule type" value="Genomic_DNA"/>
</dbReference>
<evidence type="ECO:0000313" key="1">
    <source>
        <dbReference type="EMBL" id="KAH7162309.1"/>
    </source>
</evidence>
<dbReference type="Proteomes" id="UP000717696">
    <property type="component" value="Unassembled WGS sequence"/>
</dbReference>
<reference evidence="1" key="1">
    <citation type="journal article" date="2021" name="Nat. Commun.">
        <title>Genetic determinants of endophytism in the Arabidopsis root mycobiome.</title>
        <authorList>
            <person name="Mesny F."/>
            <person name="Miyauchi S."/>
            <person name="Thiergart T."/>
            <person name="Pickel B."/>
            <person name="Atanasova L."/>
            <person name="Karlsson M."/>
            <person name="Huettel B."/>
            <person name="Barry K.W."/>
            <person name="Haridas S."/>
            <person name="Chen C."/>
            <person name="Bauer D."/>
            <person name="Andreopoulos W."/>
            <person name="Pangilinan J."/>
            <person name="LaButti K."/>
            <person name="Riley R."/>
            <person name="Lipzen A."/>
            <person name="Clum A."/>
            <person name="Drula E."/>
            <person name="Henrissat B."/>
            <person name="Kohler A."/>
            <person name="Grigoriev I.V."/>
            <person name="Martin F.M."/>
            <person name="Hacquard S."/>
        </authorList>
    </citation>
    <scope>NUCLEOTIDE SEQUENCE</scope>
    <source>
        <strain evidence="1">MPI-CAGE-AT-0021</strain>
    </source>
</reference>
<proteinExistence type="predicted"/>
<sequence>MNGLRLVLLRGLSFPFLCIFAWLFLVAHSICPPLHTVRCPRLSSPPTLRPYNSRCRYPFGDWYPELSTPDPSLPPHRTCTSNCCVVLLALPIPSFQPSPRLSGTLNDRSGSTLIACKSTGNKYCTS</sequence>
<accession>A0A9P9JDC1</accession>
<comment type="caution">
    <text evidence="1">The sequence shown here is derived from an EMBL/GenBank/DDBJ whole genome shotgun (WGS) entry which is preliminary data.</text>
</comment>